<organism evidence="3 4">
    <name type="scientific">Victivallis vadensis</name>
    <dbReference type="NCBI Taxonomy" id="172901"/>
    <lineage>
        <taxon>Bacteria</taxon>
        <taxon>Pseudomonadati</taxon>
        <taxon>Lentisphaerota</taxon>
        <taxon>Lentisphaeria</taxon>
        <taxon>Victivallales</taxon>
        <taxon>Victivallaceae</taxon>
        <taxon>Victivallis</taxon>
    </lineage>
</organism>
<evidence type="ECO:0008006" key="6">
    <source>
        <dbReference type="Google" id="ProtNLM"/>
    </source>
</evidence>
<dbReference type="Proteomes" id="UP000576225">
    <property type="component" value="Unassembled WGS sequence"/>
</dbReference>
<proteinExistence type="predicted"/>
<protein>
    <recommendedName>
        <fullName evidence="6">DUF885 domain-containing protein</fullName>
    </recommendedName>
</protein>
<keyword evidence="1" id="KW-0732">Signal</keyword>
<feature type="chain" id="PRO_5036323640" description="DUF885 domain-containing protein" evidence="1">
    <location>
        <begin position="21"/>
        <end position="466"/>
    </location>
</feature>
<evidence type="ECO:0000313" key="5">
    <source>
        <dbReference type="Proteomes" id="UP000576225"/>
    </source>
</evidence>
<feature type="signal peptide" evidence="1">
    <location>
        <begin position="1"/>
        <end position="20"/>
    </location>
</feature>
<evidence type="ECO:0000313" key="3">
    <source>
        <dbReference type="EMBL" id="PVY43591.1"/>
    </source>
</evidence>
<evidence type="ECO:0000313" key="2">
    <source>
        <dbReference type="EMBL" id="NMD85098.1"/>
    </source>
</evidence>
<dbReference type="AlphaFoldDB" id="A0A2U1B4R7"/>
<gene>
    <name evidence="3" type="ORF">C8D82_108118</name>
    <name evidence="2" type="ORF">HF882_00720</name>
</gene>
<evidence type="ECO:0000256" key="1">
    <source>
        <dbReference type="SAM" id="SignalP"/>
    </source>
</evidence>
<dbReference type="RefSeq" id="WP_133245094.1">
    <property type="nucleotide sequence ID" value="NZ_CAJKCJ010000025.1"/>
</dbReference>
<keyword evidence="4" id="KW-1185">Reference proteome</keyword>
<sequence>MRCLPAAVLAIFLAAATGLAAGTLDDLETALNNMELRFWTDIYDLGSGRDFLNNANAVRESEARLRQVFQLTRKLQGELRERGIDPLQFPVAQAGSTLFDIWRQNRNLSNQMRNRRVFRQEQPLSRDHLGMIMMTGVAHRDPEQGDYEAWLSDVAARNTELFYPEPLREWREYLPLYRFGPGAPRKPRKIWYEDALIVTANRYFLTLAQLRSQLARLREFFESNTNGRDEPPPADAFFAAVLRAEAAANRVERGFWDVVYKGKFMDMPSAAEFDEAIRQFAHLTRRLQDEVVSRGLDIRAYDVAQAGVTVSALWESDSLLRGLMKKAFNPRSVPLLRKIPAADADRVAMLYSFRAIEDALQERNRTADYSRSRESIPLHQYNSCMPEAGLTILSEANFNGNRRSAAGEFPAWLELTRMRNIEIFSRAAGSDSRLAAVARRYFEAFSRLRRQLYELKRLPSSAAPPK</sequence>
<accession>A0A2U1B4R7</accession>
<reference evidence="3 4" key="1">
    <citation type="submission" date="2018-04" db="EMBL/GenBank/DDBJ databases">
        <title>Genomic Encyclopedia of Type Strains, Phase IV (KMG-IV): sequencing the most valuable type-strain genomes for metagenomic binning, comparative biology and taxonomic classification.</title>
        <authorList>
            <person name="Goeker M."/>
        </authorList>
    </citation>
    <scope>NUCLEOTIDE SEQUENCE [LARGE SCALE GENOMIC DNA]</scope>
    <source>
        <strain evidence="3 4">DSM 14823</strain>
    </source>
</reference>
<dbReference type="Proteomes" id="UP000245959">
    <property type="component" value="Unassembled WGS sequence"/>
</dbReference>
<name>A0A2U1B4R7_9BACT</name>
<dbReference type="EMBL" id="QEKH01000008">
    <property type="protein sequence ID" value="PVY43591.1"/>
    <property type="molecule type" value="Genomic_DNA"/>
</dbReference>
<comment type="caution">
    <text evidence="3">The sequence shown here is derived from an EMBL/GenBank/DDBJ whole genome shotgun (WGS) entry which is preliminary data.</text>
</comment>
<reference evidence="2 5" key="2">
    <citation type="submission" date="2020-04" db="EMBL/GenBank/DDBJ databases">
        <authorList>
            <person name="Hitch T.C.A."/>
            <person name="Wylensek D."/>
            <person name="Clavel T."/>
        </authorList>
    </citation>
    <scope>NUCLEOTIDE SEQUENCE [LARGE SCALE GENOMIC DNA]</scope>
    <source>
        <strain evidence="2 5">COR2-253-APC-1A</strain>
    </source>
</reference>
<dbReference type="GeneID" id="78294797"/>
<evidence type="ECO:0000313" key="4">
    <source>
        <dbReference type="Proteomes" id="UP000245959"/>
    </source>
</evidence>
<dbReference type="EMBL" id="JABAEW010000001">
    <property type="protein sequence ID" value="NMD85098.1"/>
    <property type="molecule type" value="Genomic_DNA"/>
</dbReference>